<reference evidence="2" key="2">
    <citation type="submission" date="2020-05" db="UniProtKB">
        <authorList>
            <consortium name="EnsemblMetazoa"/>
        </authorList>
    </citation>
    <scope>IDENTIFICATION</scope>
    <source>
        <strain evidence="2">IAEA</strain>
    </source>
</reference>
<protein>
    <submittedName>
        <fullName evidence="2">Uncharacterized protein</fullName>
    </submittedName>
</protein>
<proteinExistence type="predicted"/>
<sequence>MSIVNRQSSQKARTFFMTAQKIIADRKLIAYELKESEESKSIKRGAEATPVEESNAMVTPANQKATLSQFEPDMHHVCDKLWFKFLIWKGSDSHTI</sequence>
<organism evidence="2 3">
    <name type="scientific">Glossina pallidipes</name>
    <name type="common">Tsetse fly</name>
    <dbReference type="NCBI Taxonomy" id="7398"/>
    <lineage>
        <taxon>Eukaryota</taxon>
        <taxon>Metazoa</taxon>
        <taxon>Ecdysozoa</taxon>
        <taxon>Arthropoda</taxon>
        <taxon>Hexapoda</taxon>
        <taxon>Insecta</taxon>
        <taxon>Pterygota</taxon>
        <taxon>Neoptera</taxon>
        <taxon>Endopterygota</taxon>
        <taxon>Diptera</taxon>
        <taxon>Brachycera</taxon>
        <taxon>Muscomorpha</taxon>
        <taxon>Hippoboscoidea</taxon>
        <taxon>Glossinidae</taxon>
        <taxon>Glossina</taxon>
    </lineage>
</organism>
<dbReference type="VEuPathDB" id="VectorBase:GPAI042570"/>
<dbReference type="EnsemblMetazoa" id="GPAI042570-RA">
    <property type="protein sequence ID" value="GPAI042570-PA"/>
    <property type="gene ID" value="GPAI042570"/>
</dbReference>
<accession>A0A1B0ADW2</accession>
<keyword evidence="3" id="KW-1185">Reference proteome</keyword>
<evidence type="ECO:0000313" key="3">
    <source>
        <dbReference type="Proteomes" id="UP000092445"/>
    </source>
</evidence>
<name>A0A1B0ADW2_GLOPL</name>
<feature type="region of interest" description="Disordered" evidence="1">
    <location>
        <begin position="38"/>
        <end position="58"/>
    </location>
</feature>
<dbReference type="Proteomes" id="UP000092445">
    <property type="component" value="Unassembled WGS sequence"/>
</dbReference>
<evidence type="ECO:0000313" key="2">
    <source>
        <dbReference type="EnsemblMetazoa" id="GPAI042570-PA"/>
    </source>
</evidence>
<dbReference type="AlphaFoldDB" id="A0A1B0ADW2"/>
<evidence type="ECO:0000256" key="1">
    <source>
        <dbReference type="SAM" id="MobiDB-lite"/>
    </source>
</evidence>
<reference evidence="3" key="1">
    <citation type="submission" date="2014-03" db="EMBL/GenBank/DDBJ databases">
        <authorList>
            <person name="Aksoy S."/>
            <person name="Warren W."/>
            <person name="Wilson R.K."/>
        </authorList>
    </citation>
    <scope>NUCLEOTIDE SEQUENCE [LARGE SCALE GENOMIC DNA]</scope>
    <source>
        <strain evidence="3">IAEA</strain>
    </source>
</reference>